<organism evidence="2 3">
    <name type="scientific">Gigaspora margarita</name>
    <dbReference type="NCBI Taxonomy" id="4874"/>
    <lineage>
        <taxon>Eukaryota</taxon>
        <taxon>Fungi</taxon>
        <taxon>Fungi incertae sedis</taxon>
        <taxon>Mucoromycota</taxon>
        <taxon>Glomeromycotina</taxon>
        <taxon>Glomeromycetes</taxon>
        <taxon>Diversisporales</taxon>
        <taxon>Gigasporaceae</taxon>
        <taxon>Gigaspora</taxon>
    </lineage>
</organism>
<sequence length="95" mass="10966">MINTQSEAIGKKDNEIMILEEKMNSLQVQYKKCVDSNISLSYNLEIERTEKLAETCDENLKLKNDNVNLKKKNGMLDQRLKRANILSCARLLYGN</sequence>
<evidence type="ECO:0000256" key="1">
    <source>
        <dbReference type="SAM" id="Coils"/>
    </source>
</evidence>
<keyword evidence="3" id="KW-1185">Reference proteome</keyword>
<dbReference type="Proteomes" id="UP000789901">
    <property type="component" value="Unassembled WGS sequence"/>
</dbReference>
<protein>
    <submittedName>
        <fullName evidence="2">30960_t:CDS:1</fullName>
    </submittedName>
</protein>
<proteinExistence type="predicted"/>
<dbReference type="EMBL" id="CAJVQB010002175">
    <property type="protein sequence ID" value="CAG8565085.1"/>
    <property type="molecule type" value="Genomic_DNA"/>
</dbReference>
<reference evidence="2 3" key="1">
    <citation type="submission" date="2021-06" db="EMBL/GenBank/DDBJ databases">
        <authorList>
            <person name="Kallberg Y."/>
            <person name="Tangrot J."/>
            <person name="Rosling A."/>
        </authorList>
    </citation>
    <scope>NUCLEOTIDE SEQUENCE [LARGE SCALE GENOMIC DNA]</scope>
    <source>
        <strain evidence="2 3">120-4 pot B 10/14</strain>
    </source>
</reference>
<accession>A0ABN7UFM1</accession>
<keyword evidence="1" id="KW-0175">Coiled coil</keyword>
<gene>
    <name evidence="2" type="ORF">GMARGA_LOCUS5207</name>
</gene>
<evidence type="ECO:0000313" key="3">
    <source>
        <dbReference type="Proteomes" id="UP000789901"/>
    </source>
</evidence>
<comment type="caution">
    <text evidence="2">The sequence shown here is derived from an EMBL/GenBank/DDBJ whole genome shotgun (WGS) entry which is preliminary data.</text>
</comment>
<name>A0ABN7UFM1_GIGMA</name>
<feature type="coiled-coil region" evidence="1">
    <location>
        <begin position="9"/>
        <end position="72"/>
    </location>
</feature>
<evidence type="ECO:0000313" key="2">
    <source>
        <dbReference type="EMBL" id="CAG8565085.1"/>
    </source>
</evidence>